<dbReference type="PANTHER" id="PTHR11735">
    <property type="entry name" value="TRNA N6-ADENOSINE THREONYLCARBAMOYLTRANSFERASE"/>
    <property type="match status" value="1"/>
</dbReference>
<dbReference type="HOGENOM" id="CLU_1629571_0_0_1"/>
<name>A0A0D3BRS9_BRAOL</name>
<feature type="domain" description="Gcp-like" evidence="1">
    <location>
        <begin position="21"/>
        <end position="104"/>
    </location>
</feature>
<dbReference type="InterPro" id="IPR000905">
    <property type="entry name" value="Gcp-like_dom"/>
</dbReference>
<dbReference type="AlphaFoldDB" id="A0A0D3BRS9"/>
<organism evidence="2 3">
    <name type="scientific">Brassica oleracea var. oleracea</name>
    <dbReference type="NCBI Taxonomy" id="109376"/>
    <lineage>
        <taxon>Eukaryota</taxon>
        <taxon>Viridiplantae</taxon>
        <taxon>Streptophyta</taxon>
        <taxon>Embryophyta</taxon>
        <taxon>Tracheophyta</taxon>
        <taxon>Spermatophyta</taxon>
        <taxon>Magnoliopsida</taxon>
        <taxon>eudicotyledons</taxon>
        <taxon>Gunneridae</taxon>
        <taxon>Pentapetalae</taxon>
        <taxon>rosids</taxon>
        <taxon>malvids</taxon>
        <taxon>Brassicales</taxon>
        <taxon>Brassicaceae</taxon>
        <taxon>Brassiceae</taxon>
        <taxon>Brassica</taxon>
    </lineage>
</organism>
<dbReference type="EnsemblPlants" id="Bo4g038490.1">
    <property type="protein sequence ID" value="Bo4g038490.1"/>
    <property type="gene ID" value="Bo4g038490"/>
</dbReference>
<reference evidence="2" key="2">
    <citation type="submission" date="2015-03" db="UniProtKB">
        <authorList>
            <consortium name="EnsemblPlants"/>
        </authorList>
    </citation>
    <scope>IDENTIFICATION</scope>
</reference>
<dbReference type="STRING" id="109376.A0A0D3BRS9"/>
<reference evidence="2 3" key="1">
    <citation type="journal article" date="2014" name="Genome Biol.">
        <title>Transcriptome and methylome profiling reveals relics of genome dominance in the mesopolyploid Brassica oleracea.</title>
        <authorList>
            <person name="Parkin I.A."/>
            <person name="Koh C."/>
            <person name="Tang H."/>
            <person name="Robinson S.J."/>
            <person name="Kagale S."/>
            <person name="Clarke W.E."/>
            <person name="Town C.D."/>
            <person name="Nixon J."/>
            <person name="Krishnakumar V."/>
            <person name="Bidwell S.L."/>
            <person name="Denoeud F."/>
            <person name="Belcram H."/>
            <person name="Links M.G."/>
            <person name="Just J."/>
            <person name="Clarke C."/>
            <person name="Bender T."/>
            <person name="Huebert T."/>
            <person name="Mason A.S."/>
            <person name="Pires J.C."/>
            <person name="Barker G."/>
            <person name="Moore J."/>
            <person name="Walley P.G."/>
            <person name="Manoli S."/>
            <person name="Batley J."/>
            <person name="Edwards D."/>
            <person name="Nelson M.N."/>
            <person name="Wang X."/>
            <person name="Paterson A.H."/>
            <person name="King G."/>
            <person name="Bancroft I."/>
            <person name="Chalhoub B."/>
            <person name="Sharpe A.G."/>
        </authorList>
    </citation>
    <scope>NUCLEOTIDE SEQUENCE</scope>
    <source>
        <strain evidence="2 3">cv. TO1000</strain>
    </source>
</reference>
<sequence>MVSWWMCSDAKCPVSSATKEDRRNRADIAASFQRVAVLHLEEKCERAIDWALKLEPSIKHMSLVVLLQHQYVRSRLNNIVVNKNLRLVCPPPSLCTDNGVMVAWTGLEHFRVGRFDPPPPAIEPDDFVYDLRPRWPLGEEYAQGRSEARSMKTARVHPSLTSIIRADSLQQQTQT</sequence>
<evidence type="ECO:0000313" key="2">
    <source>
        <dbReference type="EnsemblPlants" id="Bo4g038490.1"/>
    </source>
</evidence>
<dbReference type="PANTHER" id="PTHR11735:SF6">
    <property type="entry name" value="TRNA N6-ADENOSINE THREONYLCARBAMOYLTRANSFERASE, MITOCHONDRIAL"/>
    <property type="match status" value="1"/>
</dbReference>
<dbReference type="Gramene" id="Bo4g038490.1">
    <property type="protein sequence ID" value="Bo4g038490.1"/>
    <property type="gene ID" value="Bo4g038490"/>
</dbReference>
<dbReference type="Pfam" id="PF00814">
    <property type="entry name" value="TsaD"/>
    <property type="match status" value="1"/>
</dbReference>
<evidence type="ECO:0000259" key="1">
    <source>
        <dbReference type="Pfam" id="PF00814"/>
    </source>
</evidence>
<dbReference type="OMA" id="WQLGEIF"/>
<dbReference type="Gene3D" id="3.30.420.40">
    <property type="match status" value="1"/>
</dbReference>
<evidence type="ECO:0000313" key="3">
    <source>
        <dbReference type="Proteomes" id="UP000032141"/>
    </source>
</evidence>
<dbReference type="eggNOG" id="KOG2707">
    <property type="taxonomic scope" value="Eukaryota"/>
</dbReference>
<keyword evidence="3" id="KW-1185">Reference proteome</keyword>
<accession>A0A0D3BRS9</accession>
<protein>
    <recommendedName>
        <fullName evidence="1">Gcp-like domain-containing protein</fullName>
    </recommendedName>
</protein>
<dbReference type="Proteomes" id="UP000032141">
    <property type="component" value="Chromosome C4"/>
</dbReference>
<dbReference type="GO" id="GO:0005739">
    <property type="term" value="C:mitochondrion"/>
    <property type="evidence" value="ECO:0007669"/>
    <property type="project" value="TreeGrafter"/>
</dbReference>
<proteinExistence type="predicted"/>